<name>A0AAJ0D8D1_9PEZI</name>
<reference evidence="3" key="1">
    <citation type="submission" date="2023-04" db="EMBL/GenBank/DDBJ databases">
        <title>Black Yeasts Isolated from many extreme environments.</title>
        <authorList>
            <person name="Coleine C."/>
            <person name="Stajich J.E."/>
            <person name="Selbmann L."/>
        </authorList>
    </citation>
    <scope>NUCLEOTIDE SEQUENCE</scope>
    <source>
        <strain evidence="3">CCFEE 5312</strain>
    </source>
</reference>
<evidence type="ECO:0000313" key="4">
    <source>
        <dbReference type="Proteomes" id="UP001271007"/>
    </source>
</evidence>
<dbReference type="AlphaFoldDB" id="A0AAJ0D8D1"/>
<organism evidence="3 4">
    <name type="scientific">Extremus antarcticus</name>
    <dbReference type="NCBI Taxonomy" id="702011"/>
    <lineage>
        <taxon>Eukaryota</taxon>
        <taxon>Fungi</taxon>
        <taxon>Dikarya</taxon>
        <taxon>Ascomycota</taxon>
        <taxon>Pezizomycotina</taxon>
        <taxon>Dothideomycetes</taxon>
        <taxon>Dothideomycetidae</taxon>
        <taxon>Mycosphaerellales</taxon>
        <taxon>Extremaceae</taxon>
        <taxon>Extremus</taxon>
    </lineage>
</organism>
<feature type="chain" id="PRO_5042574371" description="DUF7907 domain-containing protein" evidence="1">
    <location>
        <begin position="21"/>
        <end position="183"/>
    </location>
</feature>
<evidence type="ECO:0000256" key="1">
    <source>
        <dbReference type="SAM" id="SignalP"/>
    </source>
</evidence>
<evidence type="ECO:0000313" key="3">
    <source>
        <dbReference type="EMBL" id="KAK3048701.1"/>
    </source>
</evidence>
<dbReference type="Proteomes" id="UP001271007">
    <property type="component" value="Unassembled WGS sequence"/>
</dbReference>
<evidence type="ECO:0000259" key="2">
    <source>
        <dbReference type="Pfam" id="PF25484"/>
    </source>
</evidence>
<gene>
    <name evidence="3" type="ORF">LTR09_010010</name>
</gene>
<accession>A0AAJ0D8D1</accession>
<dbReference type="InterPro" id="IPR057229">
    <property type="entry name" value="DUF7907"/>
</dbReference>
<keyword evidence="1" id="KW-0732">Signal</keyword>
<dbReference type="EMBL" id="JAWDJX010000046">
    <property type="protein sequence ID" value="KAK3048701.1"/>
    <property type="molecule type" value="Genomic_DNA"/>
</dbReference>
<comment type="caution">
    <text evidence="3">The sequence shown here is derived from an EMBL/GenBank/DDBJ whole genome shotgun (WGS) entry which is preliminary data.</text>
</comment>
<feature type="signal peptide" evidence="1">
    <location>
        <begin position="1"/>
        <end position="20"/>
    </location>
</feature>
<protein>
    <recommendedName>
        <fullName evidence="2">DUF7907 domain-containing protein</fullName>
    </recommendedName>
</protein>
<feature type="domain" description="DUF7907" evidence="2">
    <location>
        <begin position="24"/>
        <end position="178"/>
    </location>
</feature>
<dbReference type="Pfam" id="PF25484">
    <property type="entry name" value="DUF7907"/>
    <property type="match status" value="1"/>
</dbReference>
<proteinExistence type="predicted"/>
<sequence length="183" mass="20232">MKFTISSAAALLSLASSALAAQQSRPFYLVAVSHFAAINNTAFVACHEGAAIEGFCVGQKIPKTKAEAATYRLNNTKQNPDEGLLSYQLVGNKFKVWEPMSLSHDVATNVAIPLFMPSDEGQQVGFDEHGLMYMKTYINDMVNPPHAVKPKKLYRWYTCTTLYSSYEYHTLAWVTGKSPPEVS</sequence>
<keyword evidence="4" id="KW-1185">Reference proteome</keyword>